<evidence type="ECO:0000313" key="1">
    <source>
        <dbReference type="EMBL" id="SLM87064.1"/>
    </source>
</evidence>
<dbReference type="EMBL" id="FWFD01000019">
    <property type="protein sequence ID" value="SLM87064.1"/>
    <property type="molecule type" value="Genomic_DNA"/>
</dbReference>
<sequence>MMKEFDEIVISSDSLINLGKIETDYMIIENELKNKNPDFDVKEKSLLMKRKIFDYESMINFVLSLVEKYGLTYYQVKLINHKTLKEEFYSYQAFFETGSIFLNETTVI</sequence>
<keyword evidence="2" id="KW-1185">Reference proteome</keyword>
<organism evidence="1 2">
    <name type="scientific">Vagococcus fluvialis bH819</name>
    <dbReference type="NCBI Taxonomy" id="1255619"/>
    <lineage>
        <taxon>Bacteria</taxon>
        <taxon>Bacillati</taxon>
        <taxon>Bacillota</taxon>
        <taxon>Bacilli</taxon>
        <taxon>Lactobacillales</taxon>
        <taxon>Enterococcaceae</taxon>
        <taxon>Vagococcus</taxon>
    </lineage>
</organism>
<evidence type="ECO:0000313" key="2">
    <source>
        <dbReference type="Proteomes" id="UP000195918"/>
    </source>
</evidence>
<accession>A0A1X6WS00</accession>
<dbReference type="RefSeq" id="WP_086952684.1">
    <property type="nucleotide sequence ID" value="NZ_FWFD01000019.1"/>
</dbReference>
<protein>
    <submittedName>
        <fullName evidence="1">Uncharacterized protein</fullName>
    </submittedName>
</protein>
<dbReference type="Proteomes" id="UP000195918">
    <property type="component" value="Unassembled WGS sequence"/>
</dbReference>
<dbReference type="AlphaFoldDB" id="A0A1X6WS00"/>
<name>A0A1X6WS00_9ENTE</name>
<gene>
    <name evidence="1" type="ORF">FM121_13280</name>
</gene>
<proteinExistence type="predicted"/>
<reference evidence="2" key="1">
    <citation type="submission" date="2017-02" db="EMBL/GenBank/DDBJ databases">
        <authorList>
            <person name="Dridi B."/>
        </authorList>
    </citation>
    <scope>NUCLEOTIDE SEQUENCE [LARGE SCALE GENOMIC DNA]</scope>
    <source>
        <strain evidence="2">bH819</strain>
    </source>
</reference>